<dbReference type="GeneID" id="59238057"/>
<feature type="transmembrane region" description="Helical" evidence="1">
    <location>
        <begin position="363"/>
        <end position="381"/>
    </location>
</feature>
<name>A0A7H9B7Q7_ZYGMR</name>
<feature type="transmembrane region" description="Helical" evidence="1">
    <location>
        <begin position="98"/>
        <end position="117"/>
    </location>
</feature>
<accession>A0A7H9B7Q7</accession>
<feature type="transmembrane region" description="Helical" evidence="1">
    <location>
        <begin position="494"/>
        <end position="515"/>
    </location>
</feature>
<dbReference type="OrthoDB" id="4033420at2759"/>
<dbReference type="KEGG" id="zmk:HG535_0G01580"/>
<gene>
    <name evidence="2" type="ORF">HG535_0G01580</name>
</gene>
<feature type="transmembrane region" description="Helical" evidence="1">
    <location>
        <begin position="21"/>
        <end position="41"/>
    </location>
</feature>
<evidence type="ECO:0000256" key="1">
    <source>
        <dbReference type="SAM" id="Phobius"/>
    </source>
</evidence>
<dbReference type="EMBL" id="CP058610">
    <property type="protein sequence ID" value="QLG74274.1"/>
    <property type="molecule type" value="Genomic_DNA"/>
</dbReference>
<dbReference type="Proteomes" id="UP000509704">
    <property type="component" value="Chromosome 7"/>
</dbReference>
<dbReference type="RefSeq" id="XP_037145999.1">
    <property type="nucleotide sequence ID" value="XM_037290104.1"/>
</dbReference>
<feature type="transmembrane region" description="Helical" evidence="1">
    <location>
        <begin position="312"/>
        <end position="343"/>
    </location>
</feature>
<proteinExistence type="predicted"/>
<sequence length="517" mass="59018">MVRIDHAASYFMPMFCSAKPYVVILSTLATILLFAAMYMTSHILSNQYDDPNLFKPNSQDYFRTSLLGIFSPVLYYFIKTFLFNVKKKYPILNLLVDFPLNDWFILLIIVCLAYPQLEQYDIAADTLLWHILPRQSYLFGIAWSLGEFIICVIGNIFSYQEVPMRNKSNGNSSNIMNNDDIFYEGNADIDNDGSFLQRDKITLSKCIGVRRNSSSISQNVYCPENDFKKHLHVYSTDYGSLKHGENNSNLEDTLVMVDPTDNSLRLASLDLEEDTARGLIPSTAKTQFGNRTSNGTRGNVKYFPPINNKRDLFIGIGLLLLVVISNILLTIGQCLITSIYFIYVPGHKELFTRIVNYFGRRTLKYFLMVVVIPFSTLNLLANGMIYMWRDSNFQCSAAVNPDFLSRTYSNSIRNHHDYYESGSSLHQSRQGSITISDLASQQDPSSLMLIPSPLDYPHHYGSNLDDYEAFSPRVLGRVRNIICSWRKVAVKDSFVLTSMFIWGMVIFITGIRSTITF</sequence>
<feature type="transmembrane region" description="Helical" evidence="1">
    <location>
        <begin position="137"/>
        <end position="157"/>
    </location>
</feature>
<keyword evidence="3" id="KW-1185">Reference proteome</keyword>
<protein>
    <submittedName>
        <fullName evidence="2">Uncharacterized protein</fullName>
    </submittedName>
</protein>
<evidence type="ECO:0000313" key="3">
    <source>
        <dbReference type="Proteomes" id="UP000509704"/>
    </source>
</evidence>
<organism evidence="2 3">
    <name type="scientific">Zygotorulaspora mrakii</name>
    <name type="common">Zygosaccharomyces mrakii</name>
    <dbReference type="NCBI Taxonomy" id="42260"/>
    <lineage>
        <taxon>Eukaryota</taxon>
        <taxon>Fungi</taxon>
        <taxon>Dikarya</taxon>
        <taxon>Ascomycota</taxon>
        <taxon>Saccharomycotina</taxon>
        <taxon>Saccharomycetes</taxon>
        <taxon>Saccharomycetales</taxon>
        <taxon>Saccharomycetaceae</taxon>
        <taxon>Zygotorulaspora</taxon>
    </lineage>
</organism>
<reference evidence="2 3" key="1">
    <citation type="submission" date="2020-07" db="EMBL/GenBank/DDBJ databases">
        <title>The yeast mating-type switching endonuclease HO is a domesticated member of an unorthodox homing genetic element family.</title>
        <authorList>
            <person name="Coughlan A.Y."/>
            <person name="Lombardi L."/>
            <person name="Braun-Galleani S."/>
            <person name="Martos A.R."/>
            <person name="Galeote V."/>
            <person name="Bigey F."/>
            <person name="Dequin S."/>
            <person name="Byrne K.P."/>
            <person name="Wolfe K.H."/>
        </authorList>
    </citation>
    <scope>NUCLEOTIDE SEQUENCE [LARGE SCALE GENOMIC DNA]</scope>
    <source>
        <strain evidence="2 3">NRRL Y-6702</strain>
    </source>
</reference>
<evidence type="ECO:0000313" key="2">
    <source>
        <dbReference type="EMBL" id="QLG74274.1"/>
    </source>
</evidence>
<keyword evidence="1" id="KW-1133">Transmembrane helix</keyword>
<dbReference type="AlphaFoldDB" id="A0A7H9B7Q7"/>
<keyword evidence="1" id="KW-0812">Transmembrane</keyword>
<feature type="transmembrane region" description="Helical" evidence="1">
    <location>
        <begin position="61"/>
        <end position="78"/>
    </location>
</feature>
<keyword evidence="1" id="KW-0472">Membrane</keyword>